<proteinExistence type="predicted"/>
<dbReference type="InterPro" id="IPR029058">
    <property type="entry name" value="AB_hydrolase_fold"/>
</dbReference>
<comment type="caution">
    <text evidence="2">The sequence shown here is derived from an EMBL/GenBank/DDBJ whole genome shotgun (WGS) entry which is preliminary data.</text>
</comment>
<dbReference type="RefSeq" id="WP_307490285.1">
    <property type="nucleotide sequence ID" value="NZ_JAUSVB010000001.1"/>
</dbReference>
<gene>
    <name evidence="2" type="ORF">J2X26_000970</name>
</gene>
<evidence type="ECO:0000313" key="3">
    <source>
        <dbReference type="Proteomes" id="UP001239626"/>
    </source>
</evidence>
<reference evidence="2 3" key="1">
    <citation type="submission" date="2023-07" db="EMBL/GenBank/DDBJ databases">
        <title>Sorghum-associated microbial communities from plants grown in Nebraska, USA.</title>
        <authorList>
            <person name="Schachtman D."/>
        </authorList>
    </citation>
    <scope>NUCLEOTIDE SEQUENCE [LARGE SCALE GENOMIC DNA]</scope>
    <source>
        <strain evidence="2 3">BE332</strain>
    </source>
</reference>
<organism evidence="2 3">
    <name type="scientific">Cellulomonas humilata</name>
    <dbReference type="NCBI Taxonomy" id="144055"/>
    <lineage>
        <taxon>Bacteria</taxon>
        <taxon>Bacillati</taxon>
        <taxon>Actinomycetota</taxon>
        <taxon>Actinomycetes</taxon>
        <taxon>Micrococcales</taxon>
        <taxon>Cellulomonadaceae</taxon>
        <taxon>Cellulomonas</taxon>
    </lineage>
</organism>
<dbReference type="Pfam" id="PF07859">
    <property type="entry name" value="Abhydrolase_3"/>
    <property type="match status" value="1"/>
</dbReference>
<sequence length="107" mass="11504">MTIDVESLRRPGGPDRELSAWSFRAWARVGDLADAPRLELVAGRLPRTVVAVGTLDSLVPKARNLADACKRAGVDCRLIELDGAEHGFAGTDRMTEALAAFGELTRS</sequence>
<feature type="domain" description="Alpha/beta hydrolase fold-3" evidence="1">
    <location>
        <begin position="17"/>
        <end position="89"/>
    </location>
</feature>
<dbReference type="Gene3D" id="3.40.50.1820">
    <property type="entry name" value="alpha/beta hydrolase"/>
    <property type="match status" value="1"/>
</dbReference>
<keyword evidence="3" id="KW-1185">Reference proteome</keyword>
<name>A0ABU0EBM9_9CELL</name>
<dbReference type="InterPro" id="IPR013094">
    <property type="entry name" value="AB_hydrolase_3"/>
</dbReference>
<accession>A0ABU0EBM9</accession>
<evidence type="ECO:0000259" key="1">
    <source>
        <dbReference type="Pfam" id="PF07859"/>
    </source>
</evidence>
<dbReference type="SUPFAM" id="SSF53474">
    <property type="entry name" value="alpha/beta-Hydrolases"/>
    <property type="match status" value="1"/>
</dbReference>
<dbReference type="Proteomes" id="UP001239626">
    <property type="component" value="Unassembled WGS sequence"/>
</dbReference>
<dbReference type="EMBL" id="JAUSVB010000001">
    <property type="protein sequence ID" value="MDQ0372673.1"/>
    <property type="molecule type" value="Genomic_DNA"/>
</dbReference>
<evidence type="ECO:0000313" key="2">
    <source>
        <dbReference type="EMBL" id="MDQ0372673.1"/>
    </source>
</evidence>
<protein>
    <submittedName>
        <fullName evidence="2">Acetyl esterase/lipase</fullName>
    </submittedName>
</protein>